<evidence type="ECO:0000259" key="3">
    <source>
        <dbReference type="SMART" id="SM00822"/>
    </source>
</evidence>
<dbReference type="AlphaFoldDB" id="A0ABD6D6K4"/>
<dbReference type="PANTHER" id="PTHR43943:SF17">
    <property type="entry name" value="3-PHENYLPROPIONATE-DIHYDRODIOL_CINNAMIC ACID-DIHYDRODIOL DEHYDROGENASE"/>
    <property type="match status" value="1"/>
</dbReference>
<dbReference type="RefSeq" id="WP_256395754.1">
    <property type="nucleotide sequence ID" value="NZ_JANHDJ010000002.1"/>
</dbReference>
<dbReference type="GO" id="GO:0016491">
    <property type="term" value="F:oxidoreductase activity"/>
    <property type="evidence" value="ECO:0007669"/>
    <property type="project" value="UniProtKB-KW"/>
</dbReference>
<keyword evidence="5" id="KW-1185">Reference proteome</keyword>
<dbReference type="EMBL" id="JBHUDM010000002">
    <property type="protein sequence ID" value="MFD1641865.1"/>
    <property type="molecule type" value="Genomic_DNA"/>
</dbReference>
<dbReference type="Pfam" id="PF00106">
    <property type="entry name" value="adh_short"/>
    <property type="match status" value="1"/>
</dbReference>
<protein>
    <submittedName>
        <fullName evidence="4">SDR family NAD(P)-dependent oxidoreductase</fullName>
        <ecNumber evidence="4">1.1.1.-</ecNumber>
    </submittedName>
</protein>
<evidence type="ECO:0000313" key="5">
    <source>
        <dbReference type="Proteomes" id="UP001597052"/>
    </source>
</evidence>
<gene>
    <name evidence="4" type="ORF">ACFSBW_08260</name>
</gene>
<evidence type="ECO:0000313" key="4">
    <source>
        <dbReference type="EMBL" id="MFD1641865.1"/>
    </source>
</evidence>
<evidence type="ECO:0000256" key="1">
    <source>
        <dbReference type="ARBA" id="ARBA00006484"/>
    </source>
</evidence>
<comment type="caution">
    <text evidence="4">The sequence shown here is derived from an EMBL/GenBank/DDBJ whole genome shotgun (WGS) entry which is preliminary data.</text>
</comment>
<evidence type="ECO:0000256" key="2">
    <source>
        <dbReference type="ARBA" id="ARBA00023002"/>
    </source>
</evidence>
<sequence length="233" mass="24447">MDDQTAVITGGTRGIGRAVAEQFANAGAEVVLCGRDLAGVDRTVSRLTDVTGSDRMSGIRADVRDASDVAALVDHAVNQGGEIDILVANAAVNHGTPGEMPLQEESDGVYHDTMETNVRGVFTTVKKAVPYLAPGARVLIPSGSVAREAKPGMGVYAVSKAAVEGLARGFAADLDQSVCVVDPGLVATDLTGIENARNPTDIAPMYQWIATEADPDEINGEIIDLKMWKRSTR</sequence>
<dbReference type="InterPro" id="IPR057326">
    <property type="entry name" value="KR_dom"/>
</dbReference>
<dbReference type="Gene3D" id="3.40.50.720">
    <property type="entry name" value="NAD(P)-binding Rossmann-like Domain"/>
    <property type="match status" value="1"/>
</dbReference>
<dbReference type="InterPro" id="IPR036291">
    <property type="entry name" value="NAD(P)-bd_dom_sf"/>
</dbReference>
<reference evidence="4 5" key="1">
    <citation type="journal article" date="2019" name="Int. J. Syst. Evol. Microbiol.">
        <title>The Global Catalogue of Microorganisms (GCM) 10K type strain sequencing project: providing services to taxonomists for standard genome sequencing and annotation.</title>
        <authorList>
            <consortium name="The Broad Institute Genomics Platform"/>
            <consortium name="The Broad Institute Genome Sequencing Center for Infectious Disease"/>
            <person name="Wu L."/>
            <person name="Ma J."/>
        </authorList>
    </citation>
    <scope>NUCLEOTIDE SEQUENCE [LARGE SCALE GENOMIC DNA]</scope>
    <source>
        <strain evidence="4 5">CGMCC 1.10593</strain>
    </source>
</reference>
<feature type="domain" description="Ketoreductase" evidence="3">
    <location>
        <begin position="4"/>
        <end position="189"/>
    </location>
</feature>
<dbReference type="InterPro" id="IPR002347">
    <property type="entry name" value="SDR_fam"/>
</dbReference>
<dbReference type="EC" id="1.1.1.-" evidence="4"/>
<dbReference type="SMART" id="SM00822">
    <property type="entry name" value="PKS_KR"/>
    <property type="match status" value="1"/>
</dbReference>
<dbReference type="PANTHER" id="PTHR43943">
    <property type="entry name" value="DEHYDROGENASE/REDUCTASE (SDR FAMILY) MEMBER 4"/>
    <property type="match status" value="1"/>
</dbReference>
<keyword evidence="2 4" id="KW-0560">Oxidoreductase</keyword>
<accession>A0ABD6D6K4</accession>
<comment type="similarity">
    <text evidence="1">Belongs to the short-chain dehydrogenases/reductases (SDR) family.</text>
</comment>
<dbReference type="SUPFAM" id="SSF51735">
    <property type="entry name" value="NAD(P)-binding Rossmann-fold domains"/>
    <property type="match status" value="1"/>
</dbReference>
<dbReference type="PRINTS" id="PR00081">
    <property type="entry name" value="GDHRDH"/>
</dbReference>
<dbReference type="CDD" id="cd05233">
    <property type="entry name" value="SDR_c"/>
    <property type="match status" value="1"/>
</dbReference>
<proteinExistence type="inferred from homology"/>
<name>A0ABD6D6K4_9EURY</name>
<organism evidence="4 5">
    <name type="scientific">Halohasta litorea</name>
    <dbReference type="NCBI Taxonomy" id="869891"/>
    <lineage>
        <taxon>Archaea</taxon>
        <taxon>Methanobacteriati</taxon>
        <taxon>Methanobacteriota</taxon>
        <taxon>Stenosarchaea group</taxon>
        <taxon>Halobacteria</taxon>
        <taxon>Halobacteriales</taxon>
        <taxon>Haloferacaceae</taxon>
        <taxon>Halohasta</taxon>
    </lineage>
</organism>
<dbReference type="Proteomes" id="UP001597052">
    <property type="component" value="Unassembled WGS sequence"/>
</dbReference>